<gene>
    <name evidence="2" type="ORF">PFISCL1PPCAC_23083</name>
</gene>
<dbReference type="Proteomes" id="UP001432322">
    <property type="component" value="Unassembled WGS sequence"/>
</dbReference>
<dbReference type="InterPro" id="IPR006149">
    <property type="entry name" value="EB_dom"/>
</dbReference>
<evidence type="ECO:0000313" key="3">
    <source>
        <dbReference type="Proteomes" id="UP001432322"/>
    </source>
</evidence>
<organism evidence="2 3">
    <name type="scientific">Pristionchus fissidentatus</name>
    <dbReference type="NCBI Taxonomy" id="1538716"/>
    <lineage>
        <taxon>Eukaryota</taxon>
        <taxon>Metazoa</taxon>
        <taxon>Ecdysozoa</taxon>
        <taxon>Nematoda</taxon>
        <taxon>Chromadorea</taxon>
        <taxon>Rhabditida</taxon>
        <taxon>Rhabditina</taxon>
        <taxon>Diplogasteromorpha</taxon>
        <taxon>Diplogasteroidea</taxon>
        <taxon>Neodiplogasteridae</taxon>
        <taxon>Pristionchus</taxon>
    </lineage>
</organism>
<evidence type="ECO:0000259" key="1">
    <source>
        <dbReference type="Pfam" id="PF01683"/>
    </source>
</evidence>
<reference evidence="2" key="1">
    <citation type="submission" date="2023-10" db="EMBL/GenBank/DDBJ databases">
        <title>Genome assembly of Pristionchus species.</title>
        <authorList>
            <person name="Yoshida K."/>
            <person name="Sommer R.J."/>
        </authorList>
    </citation>
    <scope>NUCLEOTIDE SEQUENCE</scope>
    <source>
        <strain evidence="2">RS5133</strain>
    </source>
</reference>
<dbReference type="AlphaFoldDB" id="A0AAV5WHN4"/>
<protein>
    <recommendedName>
        <fullName evidence="1">EB domain-containing protein</fullName>
    </recommendedName>
</protein>
<keyword evidence="3" id="KW-1185">Reference proteome</keyword>
<proteinExistence type="predicted"/>
<dbReference type="EMBL" id="BTSY01000006">
    <property type="protein sequence ID" value="GMT31786.1"/>
    <property type="molecule type" value="Genomic_DNA"/>
</dbReference>
<comment type="caution">
    <text evidence="2">The sequence shown here is derived from an EMBL/GenBank/DDBJ whole genome shotgun (WGS) entry which is preliminary data.</text>
</comment>
<accession>A0AAV5WHN4</accession>
<dbReference type="PANTHER" id="PTHR45985:SF3">
    <property type="entry name" value="CHITIN DEACETYLASE-LIKE 4"/>
    <property type="match status" value="1"/>
</dbReference>
<evidence type="ECO:0000313" key="2">
    <source>
        <dbReference type="EMBL" id="GMT31786.1"/>
    </source>
</evidence>
<sequence length="174" mass="17376">CAEGERCSRGSLCIGGVCTCPHDTEERHGKCVLKVGGDKMTFQKIAKSPGVACASNPSLCSGGSICVMDMCTCPIGTTNVGGVCVNSETGSYAVPGASCSAGQTCSGNSICVASFCVCPGGEKIRDGQCISVDSQAAPGQMCDASVTTCSGNSVCTNNVCTCPKNMVALNGQCA</sequence>
<dbReference type="InterPro" id="IPR052740">
    <property type="entry name" value="CE4"/>
</dbReference>
<dbReference type="PANTHER" id="PTHR45985">
    <property type="match status" value="1"/>
</dbReference>
<feature type="non-terminal residue" evidence="2">
    <location>
        <position position="1"/>
    </location>
</feature>
<feature type="domain" description="EB" evidence="1">
    <location>
        <begin position="47"/>
        <end position="84"/>
    </location>
</feature>
<feature type="domain" description="EB" evidence="1">
    <location>
        <begin position="124"/>
        <end position="173"/>
    </location>
</feature>
<feature type="non-terminal residue" evidence="2">
    <location>
        <position position="174"/>
    </location>
</feature>
<name>A0AAV5WHN4_9BILA</name>
<dbReference type="Pfam" id="PF01683">
    <property type="entry name" value="EB"/>
    <property type="match status" value="2"/>
</dbReference>